<dbReference type="AlphaFoldDB" id="A0A078M044"/>
<dbReference type="InterPro" id="IPR027417">
    <property type="entry name" value="P-loop_NTPase"/>
</dbReference>
<dbReference type="EMBL" id="LN483073">
    <property type="protein sequence ID" value="CEA00733.1"/>
    <property type="molecule type" value="Genomic_DNA"/>
</dbReference>
<dbReference type="Gene3D" id="3.40.50.300">
    <property type="entry name" value="P-loop containing nucleotide triphosphate hydrolases"/>
    <property type="match status" value="1"/>
</dbReference>
<feature type="domain" description="G" evidence="1">
    <location>
        <begin position="29"/>
        <end position="149"/>
    </location>
</feature>
<dbReference type="PATRIC" id="fig|1461583.4.peg.688"/>
<sequence>MVKTSDVIVNQAVEKAMESFLEEQGKTNILVVGATGSGKSTLVNHVFGVDFAATGVGTPVTQATTKYEVEDFPITLFDTKGYEVATEEHERFIAEMEGYMKDATKHIEQQIHMVWYCIPASGHRITPMDIAMLKKFRATNKPVCVVFTKGDIASVETVDALMKVVADEGFASFVVSQKMPLQLPKLMEWTYNHLDTAVRFSFLRAQQVNVELKRSEINKAIRQHATVSFGVGFTPIPFADGPILLANQGVMINRVLKGYGLDGLFGNFENLIGTLGIGEIVSQLGRYLVAQVLKFIPGVGTIAGGMINGSVATSITIALGLTVSEISYRVALAKLQDENLDVESYMKNNIPIDEIKGLFEKFVKEELKK</sequence>
<gene>
    <name evidence="2" type="primary">era_4</name>
    <name evidence="2" type="ORF">BN1050_00716</name>
</gene>
<dbReference type="GO" id="GO:0005525">
    <property type="term" value="F:GTP binding"/>
    <property type="evidence" value="ECO:0007669"/>
    <property type="project" value="InterPro"/>
</dbReference>
<name>A0A078M044_9BACL</name>
<dbReference type="Pfam" id="PF01926">
    <property type="entry name" value="MMR_HSR1"/>
    <property type="match status" value="1"/>
</dbReference>
<evidence type="ECO:0000313" key="2">
    <source>
        <dbReference type="EMBL" id="CEA00733.1"/>
    </source>
</evidence>
<organism evidence="2">
    <name type="scientific">Metalysinibacillus saudimassiliensis</name>
    <dbReference type="NCBI Taxonomy" id="1461583"/>
    <lineage>
        <taxon>Bacteria</taxon>
        <taxon>Bacillati</taxon>
        <taxon>Bacillota</taxon>
        <taxon>Bacilli</taxon>
        <taxon>Bacillales</taxon>
        <taxon>Caryophanaceae</taxon>
        <taxon>Metalysinibacillus</taxon>
    </lineage>
</organism>
<dbReference type="SUPFAM" id="SSF52540">
    <property type="entry name" value="P-loop containing nucleoside triphosphate hydrolases"/>
    <property type="match status" value="1"/>
</dbReference>
<dbReference type="HOGENOM" id="CLU_052008_1_0_9"/>
<proteinExistence type="predicted"/>
<evidence type="ECO:0000259" key="1">
    <source>
        <dbReference type="Pfam" id="PF01926"/>
    </source>
</evidence>
<reference evidence="2" key="1">
    <citation type="submission" date="2014-07" db="EMBL/GenBank/DDBJ databases">
        <authorList>
            <person name="Urmite Genomes Urmite Genomes"/>
        </authorList>
    </citation>
    <scope>NUCLEOTIDE SEQUENCE</scope>
    <source>
        <strain evidence="2">13S34_air</strain>
    </source>
</reference>
<protein>
    <submittedName>
        <fullName evidence="2">GTPase Era</fullName>
    </submittedName>
</protein>
<dbReference type="InterPro" id="IPR006073">
    <property type="entry name" value="GTP-bd"/>
</dbReference>
<accession>A0A078M044</accession>
<dbReference type="PANTHER" id="PTHR18884">
    <property type="entry name" value="SEPTIN"/>
    <property type="match status" value="1"/>
</dbReference>